<evidence type="ECO:0000313" key="3">
    <source>
        <dbReference type="Proteomes" id="UP000268844"/>
    </source>
</evidence>
<dbReference type="SUPFAM" id="SSF55729">
    <property type="entry name" value="Acyl-CoA N-acyltransferases (Nat)"/>
    <property type="match status" value="1"/>
</dbReference>
<reference evidence="2 3" key="1">
    <citation type="submission" date="2018-12" db="EMBL/GenBank/DDBJ databases">
        <authorList>
            <person name="Criscuolo A."/>
        </authorList>
    </citation>
    <scope>NUCLEOTIDE SEQUENCE [LARGE SCALE GENOMIC DNA]</scope>
    <source>
        <strain evidence="2">ACIP1116281</strain>
    </source>
</reference>
<dbReference type="GO" id="GO:0016747">
    <property type="term" value="F:acyltransferase activity, transferring groups other than amino-acyl groups"/>
    <property type="evidence" value="ECO:0007669"/>
    <property type="project" value="InterPro"/>
</dbReference>
<dbReference type="CDD" id="cd04301">
    <property type="entry name" value="NAT_SF"/>
    <property type="match status" value="1"/>
</dbReference>
<organism evidence="2 3">
    <name type="scientific">Devosia equisanguinis</name>
    <dbReference type="NCBI Taxonomy" id="2490941"/>
    <lineage>
        <taxon>Bacteria</taxon>
        <taxon>Pseudomonadati</taxon>
        <taxon>Pseudomonadota</taxon>
        <taxon>Alphaproteobacteria</taxon>
        <taxon>Hyphomicrobiales</taxon>
        <taxon>Devosiaceae</taxon>
        <taxon>Devosia</taxon>
    </lineage>
</organism>
<dbReference type="Gene3D" id="3.40.630.30">
    <property type="match status" value="1"/>
</dbReference>
<dbReference type="Pfam" id="PF00583">
    <property type="entry name" value="Acetyltransf_1"/>
    <property type="match status" value="1"/>
</dbReference>
<dbReference type="InterPro" id="IPR000182">
    <property type="entry name" value="GNAT_dom"/>
</dbReference>
<proteinExistence type="predicted"/>
<feature type="domain" description="N-acetyltransferase" evidence="1">
    <location>
        <begin position="64"/>
        <end position="210"/>
    </location>
</feature>
<gene>
    <name evidence="2" type="ORF">DEVEQU_03772</name>
</gene>
<evidence type="ECO:0000313" key="2">
    <source>
        <dbReference type="EMBL" id="VDS06608.1"/>
    </source>
</evidence>
<dbReference type="AlphaFoldDB" id="A0A447IGM4"/>
<accession>A0A447IGM4</accession>
<dbReference type="EMBL" id="UZWD01000056">
    <property type="protein sequence ID" value="VDS06608.1"/>
    <property type="molecule type" value="Genomic_DNA"/>
</dbReference>
<protein>
    <submittedName>
        <fullName evidence="2">Acetyltransferase (GNAT) family protein</fullName>
    </submittedName>
</protein>
<sequence length="303" mass="32348">MAGLHGSIAAVLAGAAEGRVWVNDGAEPRLAVIDGPEGTYLVGTTHDPALARSIAELLADWVYLHVDPVALGAIHRILPNRHMLPHPRLAFRLRPARYGFSLPPPLVLAVDADGLGHRLYEGTNEIARCLPDLIVGKRCEIGVWVHPAWRRRGLAVQLVAAVLSALDAAGFTEVGWHCHASNRASAAIARKFAVGAPAATLAYSASLPAENVGDLDPQTCRTLAAHFEAGEAEIDWLAFHAACAWSLAGAEDQALAAVNRLVDRHWNGEADWIAGHWAMAALVGHPRLSEALDTLKKQKTQPG</sequence>
<name>A0A447IGM4_9HYPH</name>
<evidence type="ECO:0000259" key="1">
    <source>
        <dbReference type="PROSITE" id="PS51186"/>
    </source>
</evidence>
<dbReference type="InterPro" id="IPR016181">
    <property type="entry name" value="Acyl_CoA_acyltransferase"/>
</dbReference>
<keyword evidence="2" id="KW-0808">Transferase</keyword>
<dbReference type="PROSITE" id="PS51186">
    <property type="entry name" value="GNAT"/>
    <property type="match status" value="1"/>
</dbReference>
<keyword evidence="3" id="KW-1185">Reference proteome</keyword>
<dbReference type="Proteomes" id="UP000268844">
    <property type="component" value="Unassembled WGS sequence"/>
</dbReference>